<sequence>NKKFGPRLIWVESNNAQSWAVQELIETTDCPVKGKATGGNKYDLDDGIPALAMEFENNKWIIPYGDPNTRKLVDIFIEELASYPIGSTSDILMATWFATCAAKEYERGIKKVKKTKEVLSKIVSGGSNKLNVYQMVQQGMLK</sequence>
<dbReference type="EMBL" id="LAZR01041586">
    <property type="protein sequence ID" value="KKL11596.1"/>
    <property type="molecule type" value="Genomic_DNA"/>
</dbReference>
<dbReference type="AlphaFoldDB" id="A0A0F9D1B8"/>
<organism evidence="1">
    <name type="scientific">marine sediment metagenome</name>
    <dbReference type="NCBI Taxonomy" id="412755"/>
    <lineage>
        <taxon>unclassified sequences</taxon>
        <taxon>metagenomes</taxon>
        <taxon>ecological metagenomes</taxon>
    </lineage>
</organism>
<gene>
    <name evidence="1" type="ORF">LCGC14_2544220</name>
</gene>
<accession>A0A0F9D1B8</accession>
<comment type="caution">
    <text evidence="1">The sequence shown here is derived from an EMBL/GenBank/DDBJ whole genome shotgun (WGS) entry which is preliminary data.</text>
</comment>
<evidence type="ECO:0000313" key="1">
    <source>
        <dbReference type="EMBL" id="KKL11596.1"/>
    </source>
</evidence>
<feature type="non-terminal residue" evidence="1">
    <location>
        <position position="1"/>
    </location>
</feature>
<reference evidence="1" key="1">
    <citation type="journal article" date="2015" name="Nature">
        <title>Complex archaea that bridge the gap between prokaryotes and eukaryotes.</title>
        <authorList>
            <person name="Spang A."/>
            <person name="Saw J.H."/>
            <person name="Jorgensen S.L."/>
            <person name="Zaremba-Niedzwiedzka K."/>
            <person name="Martijn J."/>
            <person name="Lind A.E."/>
            <person name="van Eijk R."/>
            <person name="Schleper C."/>
            <person name="Guy L."/>
            <person name="Ettema T.J."/>
        </authorList>
    </citation>
    <scope>NUCLEOTIDE SEQUENCE</scope>
</reference>
<proteinExistence type="predicted"/>
<name>A0A0F9D1B8_9ZZZZ</name>
<protein>
    <submittedName>
        <fullName evidence="1">Uncharacterized protein</fullName>
    </submittedName>
</protein>